<dbReference type="EMBL" id="JARKHS020007916">
    <property type="protein sequence ID" value="KAK8781186.1"/>
    <property type="molecule type" value="Genomic_DNA"/>
</dbReference>
<keyword evidence="2" id="KW-1185">Reference proteome</keyword>
<dbReference type="Proteomes" id="UP001321473">
    <property type="component" value="Unassembled WGS sequence"/>
</dbReference>
<reference evidence="1 2" key="1">
    <citation type="journal article" date="2023" name="Arcadia Sci">
        <title>De novo assembly of a long-read Amblyomma americanum tick genome.</title>
        <authorList>
            <person name="Chou S."/>
            <person name="Poskanzer K.E."/>
            <person name="Rollins M."/>
            <person name="Thuy-Boun P.S."/>
        </authorList>
    </citation>
    <scope>NUCLEOTIDE SEQUENCE [LARGE SCALE GENOMIC DNA]</scope>
    <source>
        <strain evidence="1">F_SG_1</strain>
        <tissue evidence="1">Salivary glands</tissue>
    </source>
</reference>
<protein>
    <submittedName>
        <fullName evidence="1">Uncharacterized protein</fullName>
    </submittedName>
</protein>
<dbReference type="AlphaFoldDB" id="A0AAQ4F253"/>
<accession>A0AAQ4F253</accession>
<evidence type="ECO:0000313" key="2">
    <source>
        <dbReference type="Proteomes" id="UP001321473"/>
    </source>
</evidence>
<evidence type="ECO:0000313" key="1">
    <source>
        <dbReference type="EMBL" id="KAK8781186.1"/>
    </source>
</evidence>
<sequence length="86" mass="9573">MAPQLTASLLAASRPPEVEMKAKHRTAAGSFDSDLSSFVEQLHMYQRRIKAARVRPAWGADHPRVLRLPSQLPTFPLACNLHSIRA</sequence>
<name>A0AAQ4F253_AMBAM</name>
<proteinExistence type="predicted"/>
<organism evidence="1 2">
    <name type="scientific">Amblyomma americanum</name>
    <name type="common">Lone star tick</name>
    <dbReference type="NCBI Taxonomy" id="6943"/>
    <lineage>
        <taxon>Eukaryota</taxon>
        <taxon>Metazoa</taxon>
        <taxon>Ecdysozoa</taxon>
        <taxon>Arthropoda</taxon>
        <taxon>Chelicerata</taxon>
        <taxon>Arachnida</taxon>
        <taxon>Acari</taxon>
        <taxon>Parasitiformes</taxon>
        <taxon>Ixodida</taxon>
        <taxon>Ixodoidea</taxon>
        <taxon>Ixodidae</taxon>
        <taxon>Amblyomminae</taxon>
        <taxon>Amblyomma</taxon>
    </lineage>
</organism>
<comment type="caution">
    <text evidence="1">The sequence shown here is derived from an EMBL/GenBank/DDBJ whole genome shotgun (WGS) entry which is preliminary data.</text>
</comment>
<gene>
    <name evidence="1" type="ORF">V5799_017475</name>
</gene>